<dbReference type="WBParaSite" id="nRc.2.0.1.t12302-RA">
    <property type="protein sequence ID" value="nRc.2.0.1.t12302-RA"/>
    <property type="gene ID" value="nRc.2.0.1.g12302"/>
</dbReference>
<proteinExistence type="predicted"/>
<evidence type="ECO:0000313" key="2">
    <source>
        <dbReference type="Proteomes" id="UP000887565"/>
    </source>
</evidence>
<accession>A0A915IEH7</accession>
<feature type="compositionally biased region" description="Polar residues" evidence="1">
    <location>
        <begin position="169"/>
        <end position="178"/>
    </location>
</feature>
<feature type="region of interest" description="Disordered" evidence="1">
    <location>
        <begin position="161"/>
        <end position="190"/>
    </location>
</feature>
<dbReference type="AlphaFoldDB" id="A0A915IEH7"/>
<evidence type="ECO:0000256" key="1">
    <source>
        <dbReference type="SAM" id="MobiDB-lite"/>
    </source>
</evidence>
<reference evidence="3" key="1">
    <citation type="submission" date="2022-11" db="UniProtKB">
        <authorList>
            <consortium name="WormBaseParasite"/>
        </authorList>
    </citation>
    <scope>IDENTIFICATION</scope>
</reference>
<dbReference type="Proteomes" id="UP000887565">
    <property type="component" value="Unplaced"/>
</dbReference>
<keyword evidence="2" id="KW-1185">Reference proteome</keyword>
<name>A0A915IEH7_ROMCU</name>
<protein>
    <submittedName>
        <fullName evidence="3">Uncharacterized protein</fullName>
    </submittedName>
</protein>
<sequence>MNGPVSIGQVRACSLHGIRDSNIFQQESYNIELPDILNVNLAVDQSFIKKTQTDYHLRDKLWDASGHLTSICKWYLVAPKKHQVISATESFLPASHFRHRVISATWSPPPSSYFDYGAGLHLDGLSELRLVGLCNHWKVKPAVHMRDTAIRVRDAVVRESASKTLRPANETQSSASRRSNPRKIERTRNL</sequence>
<organism evidence="2 3">
    <name type="scientific">Romanomermis culicivorax</name>
    <name type="common">Nematode worm</name>
    <dbReference type="NCBI Taxonomy" id="13658"/>
    <lineage>
        <taxon>Eukaryota</taxon>
        <taxon>Metazoa</taxon>
        <taxon>Ecdysozoa</taxon>
        <taxon>Nematoda</taxon>
        <taxon>Enoplea</taxon>
        <taxon>Dorylaimia</taxon>
        <taxon>Mermithida</taxon>
        <taxon>Mermithoidea</taxon>
        <taxon>Mermithidae</taxon>
        <taxon>Romanomermis</taxon>
    </lineage>
</organism>
<evidence type="ECO:0000313" key="3">
    <source>
        <dbReference type="WBParaSite" id="nRc.2.0.1.t12302-RA"/>
    </source>
</evidence>